<dbReference type="GO" id="GO:0006032">
    <property type="term" value="P:chitin catabolic process"/>
    <property type="evidence" value="ECO:0007669"/>
    <property type="project" value="UniProtKB-KW"/>
</dbReference>
<comment type="caution">
    <text evidence="12">The sequence shown here is derived from an EMBL/GenBank/DDBJ whole genome shotgun (WGS) entry which is preliminary data.</text>
</comment>
<evidence type="ECO:0000256" key="5">
    <source>
        <dbReference type="ARBA" id="ARBA00023277"/>
    </source>
</evidence>
<gene>
    <name evidence="12" type="ORF">BC938DRAFT_472274</name>
</gene>
<dbReference type="EC" id="3.2.1.14" evidence="2"/>
<dbReference type="GO" id="GO:0000272">
    <property type="term" value="P:polysaccharide catabolic process"/>
    <property type="evidence" value="ECO:0007669"/>
    <property type="project" value="UniProtKB-KW"/>
</dbReference>
<evidence type="ECO:0000256" key="6">
    <source>
        <dbReference type="ARBA" id="ARBA00023295"/>
    </source>
</evidence>
<feature type="signal peptide" evidence="10">
    <location>
        <begin position="1"/>
        <end position="21"/>
    </location>
</feature>
<keyword evidence="13" id="KW-1185">Reference proteome</keyword>
<dbReference type="PANTHER" id="PTHR45708">
    <property type="entry name" value="ENDOCHITINASE"/>
    <property type="match status" value="1"/>
</dbReference>
<evidence type="ECO:0000256" key="2">
    <source>
        <dbReference type="ARBA" id="ARBA00012729"/>
    </source>
</evidence>
<keyword evidence="7" id="KW-0624">Polysaccharide degradation</keyword>
<dbReference type="GO" id="GO:0008843">
    <property type="term" value="F:endochitinase activity"/>
    <property type="evidence" value="ECO:0007669"/>
    <property type="project" value="UniProtKB-EC"/>
</dbReference>
<evidence type="ECO:0000256" key="9">
    <source>
        <dbReference type="RuleBase" id="RU004453"/>
    </source>
</evidence>
<evidence type="ECO:0000256" key="7">
    <source>
        <dbReference type="ARBA" id="ARBA00023326"/>
    </source>
</evidence>
<evidence type="ECO:0000259" key="11">
    <source>
        <dbReference type="PROSITE" id="PS51910"/>
    </source>
</evidence>
<comment type="catalytic activity">
    <reaction evidence="1">
        <text>Random endo-hydrolysis of N-acetyl-beta-D-glucosaminide (1-&gt;4)-beta-linkages in chitin and chitodextrins.</text>
        <dbReference type="EC" id="3.2.1.14"/>
    </reaction>
</comment>
<dbReference type="InterPro" id="IPR050542">
    <property type="entry name" value="Glycosyl_Hydrlase18_Chitinase"/>
</dbReference>
<evidence type="ECO:0000256" key="3">
    <source>
        <dbReference type="ARBA" id="ARBA00022801"/>
    </source>
</evidence>
<dbReference type="PROSITE" id="PS01095">
    <property type="entry name" value="GH18_1"/>
    <property type="match status" value="1"/>
</dbReference>
<feature type="chain" id="PRO_5019298660" description="chitinase" evidence="10">
    <location>
        <begin position="22"/>
        <end position="466"/>
    </location>
</feature>
<organism evidence="12 13">
    <name type="scientific">Jimgerdemannia flammicorona</name>
    <dbReference type="NCBI Taxonomy" id="994334"/>
    <lineage>
        <taxon>Eukaryota</taxon>
        <taxon>Fungi</taxon>
        <taxon>Fungi incertae sedis</taxon>
        <taxon>Mucoromycota</taxon>
        <taxon>Mucoromycotina</taxon>
        <taxon>Endogonomycetes</taxon>
        <taxon>Endogonales</taxon>
        <taxon>Endogonaceae</taxon>
        <taxon>Jimgerdemannia</taxon>
    </lineage>
</organism>
<keyword evidence="6 8" id="KW-0326">Glycosidase</keyword>
<dbReference type="InterPro" id="IPR001579">
    <property type="entry name" value="Glyco_hydro_18_chit_AS"/>
</dbReference>
<keyword evidence="4" id="KW-0146">Chitin degradation</keyword>
<dbReference type="GO" id="GO:0005576">
    <property type="term" value="C:extracellular region"/>
    <property type="evidence" value="ECO:0007669"/>
    <property type="project" value="TreeGrafter"/>
</dbReference>
<protein>
    <recommendedName>
        <fullName evidence="2">chitinase</fullName>
        <ecNumber evidence="2">3.2.1.14</ecNumber>
    </recommendedName>
</protein>
<dbReference type="Gene3D" id="3.20.20.80">
    <property type="entry name" value="Glycosidases"/>
    <property type="match status" value="1"/>
</dbReference>
<dbReference type="AlphaFoldDB" id="A0A433Q6H0"/>
<keyword evidence="10" id="KW-0732">Signal</keyword>
<comment type="similarity">
    <text evidence="9">Belongs to the glycosyl hydrolase 18 family.</text>
</comment>
<keyword evidence="3 8" id="KW-0378">Hydrolase</keyword>
<evidence type="ECO:0000256" key="1">
    <source>
        <dbReference type="ARBA" id="ARBA00000822"/>
    </source>
</evidence>
<dbReference type="SUPFAM" id="SSF51445">
    <property type="entry name" value="(Trans)glycosidases"/>
    <property type="match status" value="1"/>
</dbReference>
<evidence type="ECO:0000313" key="13">
    <source>
        <dbReference type="Proteomes" id="UP000274822"/>
    </source>
</evidence>
<dbReference type="Pfam" id="PF00704">
    <property type="entry name" value="Glyco_hydro_18"/>
    <property type="match status" value="1"/>
</dbReference>
<feature type="domain" description="GH18" evidence="11">
    <location>
        <begin position="29"/>
        <end position="345"/>
    </location>
</feature>
<name>A0A433Q6H0_9FUNG</name>
<reference evidence="12 13" key="1">
    <citation type="journal article" date="2018" name="New Phytol.">
        <title>Phylogenomics of Endogonaceae and evolution of mycorrhizas within Mucoromycota.</title>
        <authorList>
            <person name="Chang Y."/>
            <person name="Desiro A."/>
            <person name="Na H."/>
            <person name="Sandor L."/>
            <person name="Lipzen A."/>
            <person name="Clum A."/>
            <person name="Barry K."/>
            <person name="Grigoriev I.V."/>
            <person name="Martin F.M."/>
            <person name="Stajich J.E."/>
            <person name="Smith M.E."/>
            <person name="Bonito G."/>
            <person name="Spatafora J.W."/>
        </authorList>
    </citation>
    <scope>NUCLEOTIDE SEQUENCE [LARGE SCALE GENOMIC DNA]</scope>
    <source>
        <strain evidence="12 13">AD002</strain>
    </source>
</reference>
<accession>A0A433Q6H0</accession>
<keyword evidence="5" id="KW-0119">Carbohydrate metabolism</keyword>
<evidence type="ECO:0000313" key="12">
    <source>
        <dbReference type="EMBL" id="RUS25367.1"/>
    </source>
</evidence>
<dbReference type="InterPro" id="IPR001223">
    <property type="entry name" value="Glyco_hydro18_cat"/>
</dbReference>
<evidence type="ECO:0000256" key="10">
    <source>
        <dbReference type="SAM" id="SignalP"/>
    </source>
</evidence>
<dbReference type="InterPro" id="IPR017853">
    <property type="entry name" value="GH"/>
</dbReference>
<dbReference type="Proteomes" id="UP000274822">
    <property type="component" value="Unassembled WGS sequence"/>
</dbReference>
<evidence type="ECO:0000256" key="4">
    <source>
        <dbReference type="ARBA" id="ARBA00023024"/>
    </source>
</evidence>
<dbReference type="PROSITE" id="PS51910">
    <property type="entry name" value="GH18_2"/>
    <property type="match status" value="1"/>
</dbReference>
<dbReference type="EMBL" id="RBNJ01013184">
    <property type="protein sequence ID" value="RUS25367.1"/>
    <property type="molecule type" value="Genomic_DNA"/>
</dbReference>
<proteinExistence type="inferred from homology"/>
<evidence type="ECO:0000256" key="8">
    <source>
        <dbReference type="RuleBase" id="RU000489"/>
    </source>
</evidence>
<dbReference type="PANTHER" id="PTHR45708:SF49">
    <property type="entry name" value="ENDOCHITINASE"/>
    <property type="match status" value="1"/>
</dbReference>
<sequence length="466" mass="50997">MVKLFFLLGVLAVPFLELAQADYNPKCSNNIVTYHGNGGAPGSKGLKFYCTNEKNYADVIILTFVDKRDSDGQPMFSSSTVECGVKGNCASLGKEVAYCQSIGKTILLSIGGAEGVIVLKSASDAQDFATKVWNAYLGGRGSRPFGKEIKFDGVDLDIETGPKSSLHWGDFTTKLRSLYPIDKSKQYLISGAPQPEPIESKFQNAPDFLKNAWMDLCFVQMYNNPGFGCAKLFISSFYLVPDGKDTLTSWEWWDSWATGHEKDGHNSKNRKVKLIYGLPGSPSKSCADTGYRTPAQVKDMVSQMKSKFPASFGGGGTWDDAWSFTNKKGNDTNFLQRFKKALGPCSKSSPGTISNITAPVLVPPRASINNAGPYVIIAVGEGESSKFQIKILADDALITSKWKLTLPKNSRVVWSSRGVVNVMKKAIEISSVPSEEKPTVGSIRFTVETKRIVRKIKLSRAKFVCE</sequence>